<dbReference type="AlphaFoldDB" id="A0A9P0NX23"/>
<dbReference type="OrthoDB" id="10067200at2759"/>
<dbReference type="Proteomes" id="UP001152888">
    <property type="component" value="Unassembled WGS sequence"/>
</dbReference>
<proteinExistence type="predicted"/>
<dbReference type="PANTHER" id="PTHR45913">
    <property type="entry name" value="EPM2A-INTERACTING PROTEIN 1"/>
    <property type="match status" value="1"/>
</dbReference>
<dbReference type="EMBL" id="CAKOFQ010006672">
    <property type="protein sequence ID" value="CAH1957649.1"/>
    <property type="molecule type" value="Genomic_DNA"/>
</dbReference>
<keyword evidence="2" id="KW-1185">Reference proteome</keyword>
<evidence type="ECO:0000313" key="2">
    <source>
        <dbReference type="Proteomes" id="UP001152888"/>
    </source>
</evidence>
<dbReference type="PANTHER" id="PTHR45913:SF19">
    <property type="entry name" value="LOW QUALITY PROTEIN: ZINC FINGER BED DOMAIN-CONTAINING PROTEIN 5-LIKE"/>
    <property type="match status" value="1"/>
</dbReference>
<comment type="caution">
    <text evidence="1">The sequence shown here is derived from an EMBL/GenBank/DDBJ whole genome shotgun (WGS) entry which is preliminary data.</text>
</comment>
<reference evidence="1" key="1">
    <citation type="submission" date="2022-03" db="EMBL/GenBank/DDBJ databases">
        <authorList>
            <person name="Sayadi A."/>
        </authorList>
    </citation>
    <scope>NUCLEOTIDE SEQUENCE</scope>
</reference>
<evidence type="ECO:0000313" key="1">
    <source>
        <dbReference type="EMBL" id="CAH1957649.1"/>
    </source>
</evidence>
<protein>
    <recommendedName>
        <fullName evidence="3">DUF4371 domain-containing protein</fullName>
    </recommendedName>
</protein>
<organism evidence="1 2">
    <name type="scientific">Acanthoscelides obtectus</name>
    <name type="common">Bean weevil</name>
    <name type="synonym">Bruchus obtectus</name>
    <dbReference type="NCBI Taxonomy" id="200917"/>
    <lineage>
        <taxon>Eukaryota</taxon>
        <taxon>Metazoa</taxon>
        <taxon>Ecdysozoa</taxon>
        <taxon>Arthropoda</taxon>
        <taxon>Hexapoda</taxon>
        <taxon>Insecta</taxon>
        <taxon>Pterygota</taxon>
        <taxon>Neoptera</taxon>
        <taxon>Endopterygota</taxon>
        <taxon>Coleoptera</taxon>
        <taxon>Polyphaga</taxon>
        <taxon>Cucujiformia</taxon>
        <taxon>Chrysomeloidea</taxon>
        <taxon>Chrysomelidae</taxon>
        <taxon>Bruchinae</taxon>
        <taxon>Bruchini</taxon>
        <taxon>Acanthoscelides</taxon>
    </lineage>
</organism>
<sequence length="147" mass="16261">MILKQKKSYTIGEELLKPCVLKATQIILGEDAEQKIKSISLSKNTVKRRIDDIATDINCDEYTGNVNCAQLIVYVRYIGGDNIQEDILYSQSLTAGTSSEDIFNSISNVVEKNYLDCKKLIGLCTNGAHAMIGVRSGLVKKLKEKIS</sequence>
<name>A0A9P0NX23_ACAOB</name>
<accession>A0A9P0NX23</accession>
<gene>
    <name evidence="1" type="ORF">ACAOBT_LOCUS2222</name>
</gene>
<evidence type="ECO:0008006" key="3">
    <source>
        <dbReference type="Google" id="ProtNLM"/>
    </source>
</evidence>